<dbReference type="PANTHER" id="PTHR23351">
    <property type="entry name" value="FOS TRANSCRIPTION FACTOR-RELATED"/>
    <property type="match status" value="1"/>
</dbReference>
<keyword evidence="4" id="KW-0175">Coiled coil</keyword>
<dbReference type="GO" id="GO:0000981">
    <property type="term" value="F:DNA-binding transcription factor activity, RNA polymerase II-specific"/>
    <property type="evidence" value="ECO:0007669"/>
    <property type="project" value="TreeGrafter"/>
</dbReference>
<dbReference type="PROSITE" id="PS50217">
    <property type="entry name" value="BZIP"/>
    <property type="match status" value="1"/>
</dbReference>
<dbReference type="AlphaFoldDB" id="A0A0N4UP27"/>
<evidence type="ECO:0000256" key="2">
    <source>
        <dbReference type="ARBA" id="ARBA00023125"/>
    </source>
</evidence>
<keyword evidence="10" id="KW-1185">Reference proteome</keyword>
<dbReference type="InterPro" id="IPR000837">
    <property type="entry name" value="AP-1"/>
</dbReference>
<sequence>MNQQELTNSNRQILQRCIYSNNDNAFLSRQFSLNSSHFHSSVSSSSLSSTLSTTNSSHIHHRTSLINLSPKSQNCSSPSTFLKSTYDDEVRGYRTPSDSSNKCLCSNSIVKHDYYNSSAVLSGRNLFQPHYYDCLSQSFSDLNVLQMCFANHHFLNEVGTTQTTTITTAATSANRITGLSNTTTNNIYGFADRLHPLGIADYQQSSSPQYIISMPQSYQQPRNTYLQTNLTRPISGNAKRGGRRPKEFEEYDHVTLSEEERDKRDKRRLRNKEAAARCRQRRLDLMGSLQSQVDQLKEENKMKDSKIADLQLLKNELLAVIHEHQCVLPETLRQSLDVDMSSTHQYMPRNNTTSSVDMNGGQFNANTTQSSLINHKRPASEMIPDLRGQQQQTQSRNISLDGSNQNNSGVNKIMHLKQEFKTDPTLYEMNGPDLVDEEIKRPTSLAFTDAVNAVHSNNYSNISNSALSITTPSSLIVGSGFSYCLCEGNECSASLISNVKSTSCLKIVLYALIFTILFFFAVGSEFGGVNLLDGPTGLTPCHQQQPTAFQVTSLNTPLGDGRNFENL</sequence>
<feature type="coiled-coil region" evidence="4">
    <location>
        <begin position="286"/>
        <end position="316"/>
    </location>
</feature>
<dbReference type="CDD" id="cd14699">
    <property type="entry name" value="bZIP_Fos_like"/>
    <property type="match status" value="1"/>
</dbReference>
<evidence type="ECO:0000313" key="11">
    <source>
        <dbReference type="WBParaSite" id="DME_0000969501-mRNA-1"/>
    </source>
</evidence>
<dbReference type="STRING" id="318479.A0A0N4UP27"/>
<accession>A0A0N4UP27</accession>
<dbReference type="PRINTS" id="PR00042">
    <property type="entry name" value="LEUZIPPRFOS"/>
</dbReference>
<organism evidence="9 11">
    <name type="scientific">Dracunculus medinensis</name>
    <name type="common">Guinea worm</name>
    <dbReference type="NCBI Taxonomy" id="318479"/>
    <lineage>
        <taxon>Eukaryota</taxon>
        <taxon>Metazoa</taxon>
        <taxon>Ecdysozoa</taxon>
        <taxon>Nematoda</taxon>
        <taxon>Chromadorea</taxon>
        <taxon>Rhabditida</taxon>
        <taxon>Spirurina</taxon>
        <taxon>Dracunculoidea</taxon>
        <taxon>Dracunculidae</taxon>
        <taxon>Dracunculus</taxon>
    </lineage>
</organism>
<evidence type="ECO:0000256" key="4">
    <source>
        <dbReference type="SAM" id="Coils"/>
    </source>
</evidence>
<proteinExistence type="predicted"/>
<dbReference type="OrthoDB" id="5866312at2759"/>
<keyword evidence="3" id="KW-0804">Transcription</keyword>
<feature type="transmembrane region" description="Helical" evidence="6">
    <location>
        <begin position="507"/>
        <end position="526"/>
    </location>
</feature>
<keyword evidence="2" id="KW-0238">DNA-binding</keyword>
<evidence type="ECO:0000256" key="3">
    <source>
        <dbReference type="ARBA" id="ARBA00023163"/>
    </source>
</evidence>
<evidence type="ECO:0000313" key="8">
    <source>
        <dbReference type="EMBL" id="VDN53344.1"/>
    </source>
</evidence>
<dbReference type="PANTHER" id="PTHR23351:SF24">
    <property type="entry name" value="ACTIVATING TRANSCRIPTION FACTOR 3-RELATED"/>
    <property type="match status" value="1"/>
</dbReference>
<dbReference type="GO" id="GO:0005634">
    <property type="term" value="C:nucleus"/>
    <property type="evidence" value="ECO:0007669"/>
    <property type="project" value="TreeGrafter"/>
</dbReference>
<dbReference type="InterPro" id="IPR046347">
    <property type="entry name" value="bZIP_sf"/>
</dbReference>
<gene>
    <name evidence="8" type="ORF">DME_LOCUS3317</name>
</gene>
<dbReference type="EMBL" id="UYYG01000123">
    <property type="protein sequence ID" value="VDN53344.1"/>
    <property type="molecule type" value="Genomic_DNA"/>
</dbReference>
<keyword evidence="1" id="KW-0805">Transcription regulation</keyword>
<evidence type="ECO:0000313" key="10">
    <source>
        <dbReference type="Proteomes" id="UP000274756"/>
    </source>
</evidence>
<name>A0A0N4UP27_DRAME</name>
<keyword evidence="6" id="KW-0472">Membrane</keyword>
<dbReference type="InterPro" id="IPR004827">
    <property type="entry name" value="bZIP"/>
</dbReference>
<keyword evidence="6" id="KW-1133">Transmembrane helix</keyword>
<dbReference type="Gene3D" id="1.20.5.170">
    <property type="match status" value="1"/>
</dbReference>
<dbReference type="Proteomes" id="UP000038040">
    <property type="component" value="Unplaced"/>
</dbReference>
<dbReference type="Proteomes" id="UP000274756">
    <property type="component" value="Unassembled WGS sequence"/>
</dbReference>
<keyword evidence="6" id="KW-0812">Transmembrane</keyword>
<dbReference type="SUPFAM" id="SSF57959">
    <property type="entry name" value="Leucine zipper domain"/>
    <property type="match status" value="1"/>
</dbReference>
<evidence type="ECO:0000256" key="6">
    <source>
        <dbReference type="SAM" id="Phobius"/>
    </source>
</evidence>
<reference evidence="8 10" key="2">
    <citation type="submission" date="2018-11" db="EMBL/GenBank/DDBJ databases">
        <authorList>
            <consortium name="Pathogen Informatics"/>
        </authorList>
    </citation>
    <scope>NUCLEOTIDE SEQUENCE [LARGE SCALE GENOMIC DNA]</scope>
</reference>
<reference evidence="11" key="1">
    <citation type="submission" date="2017-02" db="UniProtKB">
        <authorList>
            <consortium name="WormBaseParasite"/>
        </authorList>
    </citation>
    <scope>IDENTIFICATION</scope>
</reference>
<protein>
    <submittedName>
        <fullName evidence="11">BZIP domain-containing protein</fullName>
    </submittedName>
</protein>
<evidence type="ECO:0000256" key="1">
    <source>
        <dbReference type="ARBA" id="ARBA00023015"/>
    </source>
</evidence>
<dbReference type="GO" id="GO:0000978">
    <property type="term" value="F:RNA polymerase II cis-regulatory region sequence-specific DNA binding"/>
    <property type="evidence" value="ECO:0007669"/>
    <property type="project" value="TreeGrafter"/>
</dbReference>
<evidence type="ECO:0000313" key="9">
    <source>
        <dbReference type="Proteomes" id="UP000038040"/>
    </source>
</evidence>
<feature type="region of interest" description="Disordered" evidence="5">
    <location>
        <begin position="388"/>
        <end position="407"/>
    </location>
</feature>
<dbReference type="WBParaSite" id="DME_0000969501-mRNA-1">
    <property type="protein sequence ID" value="DME_0000969501-mRNA-1"/>
    <property type="gene ID" value="DME_0000969501"/>
</dbReference>
<dbReference type="SMART" id="SM00338">
    <property type="entry name" value="BRLZ"/>
    <property type="match status" value="1"/>
</dbReference>
<evidence type="ECO:0000256" key="5">
    <source>
        <dbReference type="SAM" id="MobiDB-lite"/>
    </source>
</evidence>
<feature type="domain" description="BZIP" evidence="7">
    <location>
        <begin position="261"/>
        <end position="324"/>
    </location>
</feature>
<evidence type="ECO:0000259" key="7">
    <source>
        <dbReference type="PROSITE" id="PS50217"/>
    </source>
</evidence>
<dbReference type="Pfam" id="PF00170">
    <property type="entry name" value="bZIP_1"/>
    <property type="match status" value="1"/>
</dbReference>
<dbReference type="PROSITE" id="PS00036">
    <property type="entry name" value="BZIP_BASIC"/>
    <property type="match status" value="1"/>
</dbReference>